<dbReference type="SMART" id="SM00054">
    <property type="entry name" value="EFh"/>
    <property type="match status" value="2"/>
</dbReference>
<organism evidence="2 3">
    <name type="scientific">Nocardia tenerifensis</name>
    <dbReference type="NCBI Taxonomy" id="228006"/>
    <lineage>
        <taxon>Bacteria</taxon>
        <taxon>Bacillati</taxon>
        <taxon>Actinomycetota</taxon>
        <taxon>Actinomycetes</taxon>
        <taxon>Mycobacteriales</taxon>
        <taxon>Nocardiaceae</taxon>
        <taxon>Nocardia</taxon>
    </lineage>
</organism>
<dbReference type="Gene3D" id="1.10.238.10">
    <property type="entry name" value="EF-hand"/>
    <property type="match status" value="1"/>
</dbReference>
<dbReference type="Proteomes" id="UP000247569">
    <property type="component" value="Unassembled WGS sequence"/>
</dbReference>
<dbReference type="InterPro" id="IPR018247">
    <property type="entry name" value="EF_Hand_1_Ca_BS"/>
</dbReference>
<dbReference type="AlphaFoldDB" id="A0A318JU40"/>
<evidence type="ECO:0000313" key="3">
    <source>
        <dbReference type="Proteomes" id="UP000247569"/>
    </source>
</evidence>
<dbReference type="GO" id="GO:0005509">
    <property type="term" value="F:calcium ion binding"/>
    <property type="evidence" value="ECO:0007669"/>
    <property type="project" value="InterPro"/>
</dbReference>
<feature type="domain" description="EF-hand" evidence="1">
    <location>
        <begin position="45"/>
        <end position="67"/>
    </location>
</feature>
<gene>
    <name evidence="2" type="ORF">DFR70_12112</name>
</gene>
<dbReference type="OrthoDB" id="4563420at2"/>
<sequence length="67" mass="7592">MADANETFAEIDTDNDGYISVAELKAYLDRTRKVSEAANTRYHGLLDENNDGQISFEEFERSFLARG</sequence>
<evidence type="ECO:0000259" key="1">
    <source>
        <dbReference type="PROSITE" id="PS50222"/>
    </source>
</evidence>
<dbReference type="InterPro" id="IPR002048">
    <property type="entry name" value="EF_hand_dom"/>
</dbReference>
<dbReference type="EMBL" id="QJKF01000021">
    <property type="protein sequence ID" value="PXX55543.1"/>
    <property type="molecule type" value="Genomic_DNA"/>
</dbReference>
<accession>A0A318JU40</accession>
<feature type="domain" description="EF-hand" evidence="1">
    <location>
        <begin position="1"/>
        <end position="34"/>
    </location>
</feature>
<name>A0A318JU40_9NOCA</name>
<dbReference type="PROSITE" id="PS50222">
    <property type="entry name" value="EF_HAND_2"/>
    <property type="match status" value="2"/>
</dbReference>
<reference evidence="2 3" key="1">
    <citation type="submission" date="2018-05" db="EMBL/GenBank/DDBJ databases">
        <title>Genomic Encyclopedia of Type Strains, Phase IV (KMG-IV): sequencing the most valuable type-strain genomes for metagenomic binning, comparative biology and taxonomic classification.</title>
        <authorList>
            <person name="Goeker M."/>
        </authorList>
    </citation>
    <scope>NUCLEOTIDE SEQUENCE [LARGE SCALE GENOMIC DNA]</scope>
    <source>
        <strain evidence="2 3">DSM 44704</strain>
    </source>
</reference>
<dbReference type="InterPro" id="IPR011992">
    <property type="entry name" value="EF-hand-dom_pair"/>
</dbReference>
<proteinExistence type="predicted"/>
<comment type="caution">
    <text evidence="2">The sequence shown here is derived from an EMBL/GenBank/DDBJ whole genome shotgun (WGS) entry which is preliminary data.</text>
</comment>
<dbReference type="CDD" id="cd00051">
    <property type="entry name" value="EFh"/>
    <property type="match status" value="1"/>
</dbReference>
<dbReference type="PROSITE" id="PS00018">
    <property type="entry name" value="EF_HAND_1"/>
    <property type="match status" value="2"/>
</dbReference>
<dbReference type="Pfam" id="PF13499">
    <property type="entry name" value="EF-hand_7"/>
    <property type="match status" value="1"/>
</dbReference>
<dbReference type="SUPFAM" id="SSF47473">
    <property type="entry name" value="EF-hand"/>
    <property type="match status" value="1"/>
</dbReference>
<keyword evidence="3" id="KW-1185">Reference proteome</keyword>
<evidence type="ECO:0000313" key="2">
    <source>
        <dbReference type="EMBL" id="PXX55543.1"/>
    </source>
</evidence>
<protein>
    <submittedName>
        <fullName evidence="2">EF hand domain-containing protein</fullName>
    </submittedName>
</protein>
<dbReference type="RefSeq" id="WP_146251363.1">
    <property type="nucleotide sequence ID" value="NZ_QJKF01000021.1"/>
</dbReference>